<comment type="cofactor">
    <cofactor evidence="1 6">
        <name>(R)-lipoate</name>
        <dbReference type="ChEBI" id="CHEBI:83088"/>
    </cofactor>
</comment>
<dbReference type="Gene3D" id="4.10.320.10">
    <property type="entry name" value="E3-binding domain"/>
    <property type="match status" value="1"/>
</dbReference>
<dbReference type="InterPro" id="IPR004167">
    <property type="entry name" value="PSBD"/>
</dbReference>
<evidence type="ECO:0000256" key="6">
    <source>
        <dbReference type="RuleBase" id="RU003423"/>
    </source>
</evidence>
<dbReference type="Gene3D" id="3.30.559.10">
    <property type="entry name" value="Chloramphenicol acetyltransferase-like domain"/>
    <property type="match status" value="1"/>
</dbReference>
<evidence type="ECO:0000313" key="10">
    <source>
        <dbReference type="EMBL" id="RAL21335.1"/>
    </source>
</evidence>
<dbReference type="FunFam" id="3.30.559.10:FF:000007">
    <property type="entry name" value="Dihydrolipoamide acetyltransferase component of pyruvate dehydrogenase complex"/>
    <property type="match status" value="1"/>
</dbReference>
<protein>
    <recommendedName>
        <fullName evidence="6">Dihydrolipoamide acetyltransferase component of pyruvate dehydrogenase complex</fullName>
        <ecNumber evidence="6">2.3.1.-</ecNumber>
    </recommendedName>
</protein>
<dbReference type="PANTHER" id="PTHR43178">
    <property type="entry name" value="DIHYDROLIPOAMIDE ACETYLTRANSFERASE COMPONENT OF PYRUVATE DEHYDROGENASE COMPLEX"/>
    <property type="match status" value="1"/>
</dbReference>
<dbReference type="InterPro" id="IPR000089">
    <property type="entry name" value="Biotin_lipoyl"/>
</dbReference>
<evidence type="ECO:0000256" key="5">
    <source>
        <dbReference type="ARBA" id="ARBA00023315"/>
    </source>
</evidence>
<sequence>MTIPFQLPDVGEGVAEAEIVRWLVRIGDAVAQDEAVCEVATDKAVVELPAPQAGKIIEIHFQEGETAPVGSTLFTLQPTDERSSQSIQDKISPKKEKRKRVLATPSTRRLARELKVDLSEVKGTGENGRILEEDIRSFLEERSALKEEVRINSLPIREQFVDNHIEEVTLSPVRKVIAERLLFSITKKPHATHFTEMNVEGLVEWRKKRLQDQGTDEPRLTYLPILLKMIAVTLRTDPKWNSHFDEERQVIRTFSSISIGIATDTPRGLLVPVVHEVEKKSIADLSSEVRQLTELARLNRLTSDQLTGSTFTVSNAGALGGTWATPIINPPEVAILAIHPIERRPVVSTSGEIVAAWRMNVSLSFDHRVLDGADAIRFTTQLEKYTADPGRLVQELR</sequence>
<evidence type="ECO:0000313" key="11">
    <source>
        <dbReference type="Proteomes" id="UP000251213"/>
    </source>
</evidence>
<keyword evidence="11" id="KW-1185">Reference proteome</keyword>
<evidence type="ECO:0000256" key="4">
    <source>
        <dbReference type="ARBA" id="ARBA00022823"/>
    </source>
</evidence>
<dbReference type="InterPro" id="IPR011053">
    <property type="entry name" value="Single_hybrid_motif"/>
</dbReference>
<dbReference type="SUPFAM" id="SSF51230">
    <property type="entry name" value="Single hybrid motif"/>
    <property type="match status" value="1"/>
</dbReference>
<feature type="domain" description="Lipoyl-binding" evidence="8">
    <location>
        <begin position="2"/>
        <end position="77"/>
    </location>
</feature>
<evidence type="ECO:0000259" key="8">
    <source>
        <dbReference type="PROSITE" id="PS50968"/>
    </source>
</evidence>
<reference evidence="10 11" key="1">
    <citation type="submission" date="2018-06" db="EMBL/GenBank/DDBJ databases">
        <title>Thermoflavimicrobium daqus sp. nov., a thermophilic microbe isolated from Moutai-flavour Daqu.</title>
        <authorList>
            <person name="Wang X."/>
            <person name="Zhou H."/>
        </authorList>
    </citation>
    <scope>NUCLEOTIDE SEQUENCE [LARGE SCALE GENOMIC DNA]</scope>
    <source>
        <strain evidence="10 11">FBKL4.011</strain>
    </source>
</reference>
<dbReference type="GO" id="GO:0005737">
    <property type="term" value="C:cytoplasm"/>
    <property type="evidence" value="ECO:0007669"/>
    <property type="project" value="TreeGrafter"/>
</dbReference>
<dbReference type="PANTHER" id="PTHR43178:SF5">
    <property type="entry name" value="LIPOAMIDE ACYLTRANSFERASE COMPONENT OF BRANCHED-CHAIN ALPHA-KETO ACID DEHYDROGENASE COMPLEX, MITOCHONDRIAL"/>
    <property type="match status" value="1"/>
</dbReference>
<dbReference type="Proteomes" id="UP000251213">
    <property type="component" value="Unassembled WGS sequence"/>
</dbReference>
<accession>A0A364K146</accession>
<evidence type="ECO:0000259" key="9">
    <source>
        <dbReference type="PROSITE" id="PS51826"/>
    </source>
</evidence>
<dbReference type="Gene3D" id="2.40.50.100">
    <property type="match status" value="1"/>
</dbReference>
<dbReference type="InterPro" id="IPR001078">
    <property type="entry name" value="2-oxoacid_DH_actylTfrase"/>
</dbReference>
<proteinExistence type="inferred from homology"/>
<dbReference type="EC" id="2.3.1.-" evidence="6"/>
<comment type="similarity">
    <text evidence="2 6">Belongs to the 2-oxoacid dehydrogenase family.</text>
</comment>
<feature type="compositionally biased region" description="Polar residues" evidence="7">
    <location>
        <begin position="78"/>
        <end position="89"/>
    </location>
</feature>
<keyword evidence="5 6" id="KW-0012">Acyltransferase</keyword>
<comment type="caution">
    <text evidence="10">The sequence shown here is derived from an EMBL/GenBank/DDBJ whole genome shotgun (WGS) entry which is preliminary data.</text>
</comment>
<feature type="domain" description="Peripheral subunit-binding (PSBD)" evidence="9">
    <location>
        <begin position="102"/>
        <end position="139"/>
    </location>
</feature>
<dbReference type="InterPro" id="IPR003016">
    <property type="entry name" value="2-oxoA_DH_lipoyl-BS"/>
</dbReference>
<evidence type="ECO:0000256" key="7">
    <source>
        <dbReference type="SAM" id="MobiDB-lite"/>
    </source>
</evidence>
<dbReference type="RefSeq" id="WP_113660313.1">
    <property type="nucleotide sequence ID" value="NZ_KZ845680.1"/>
</dbReference>
<organism evidence="10 11">
    <name type="scientific">Thermoflavimicrobium daqui</name>
    <dbReference type="NCBI Taxonomy" id="2137476"/>
    <lineage>
        <taxon>Bacteria</taxon>
        <taxon>Bacillati</taxon>
        <taxon>Bacillota</taxon>
        <taxon>Bacilli</taxon>
        <taxon>Bacillales</taxon>
        <taxon>Thermoactinomycetaceae</taxon>
        <taxon>Thermoflavimicrobium</taxon>
    </lineage>
</organism>
<dbReference type="EMBL" id="QJKK01000018">
    <property type="protein sequence ID" value="RAL21335.1"/>
    <property type="molecule type" value="Genomic_DNA"/>
</dbReference>
<dbReference type="FunFam" id="4.10.320.10:FF:000002">
    <property type="entry name" value="Dihydrolipoamide acetyltransferase component of pyruvate dehydrogenase complex"/>
    <property type="match status" value="1"/>
</dbReference>
<reference evidence="10 11" key="2">
    <citation type="submission" date="2018-06" db="EMBL/GenBank/DDBJ databases">
        <authorList>
            <person name="Zhirakovskaya E."/>
        </authorList>
    </citation>
    <scope>NUCLEOTIDE SEQUENCE [LARGE SCALE GENOMIC DNA]</scope>
    <source>
        <strain evidence="10 11">FBKL4.011</strain>
    </source>
</reference>
<dbReference type="InterPro" id="IPR023213">
    <property type="entry name" value="CAT-like_dom_sf"/>
</dbReference>
<evidence type="ECO:0000256" key="2">
    <source>
        <dbReference type="ARBA" id="ARBA00007317"/>
    </source>
</evidence>
<dbReference type="InterPro" id="IPR036625">
    <property type="entry name" value="E3-bd_dom_sf"/>
</dbReference>
<keyword evidence="3 6" id="KW-0808">Transferase</keyword>
<dbReference type="Pfam" id="PF00364">
    <property type="entry name" value="Biotin_lipoyl"/>
    <property type="match status" value="1"/>
</dbReference>
<dbReference type="Pfam" id="PF02817">
    <property type="entry name" value="E3_binding"/>
    <property type="match status" value="1"/>
</dbReference>
<dbReference type="PROSITE" id="PS51826">
    <property type="entry name" value="PSBD"/>
    <property type="match status" value="1"/>
</dbReference>
<dbReference type="SUPFAM" id="SSF47005">
    <property type="entry name" value="Peripheral subunit-binding domain of 2-oxo acid dehydrogenase complex"/>
    <property type="match status" value="1"/>
</dbReference>
<evidence type="ECO:0000256" key="1">
    <source>
        <dbReference type="ARBA" id="ARBA00001938"/>
    </source>
</evidence>
<dbReference type="GO" id="GO:0031405">
    <property type="term" value="F:lipoic acid binding"/>
    <property type="evidence" value="ECO:0007669"/>
    <property type="project" value="TreeGrafter"/>
</dbReference>
<dbReference type="SUPFAM" id="SSF52777">
    <property type="entry name" value="CoA-dependent acyltransferases"/>
    <property type="match status" value="1"/>
</dbReference>
<dbReference type="InterPro" id="IPR050743">
    <property type="entry name" value="2-oxoacid_DH_E2_comp"/>
</dbReference>
<dbReference type="AlphaFoldDB" id="A0A364K146"/>
<dbReference type="GO" id="GO:0016407">
    <property type="term" value="F:acetyltransferase activity"/>
    <property type="evidence" value="ECO:0007669"/>
    <property type="project" value="TreeGrafter"/>
</dbReference>
<dbReference type="Pfam" id="PF00198">
    <property type="entry name" value="2-oxoacid_dh"/>
    <property type="match status" value="1"/>
</dbReference>
<dbReference type="PROSITE" id="PS00189">
    <property type="entry name" value="LIPOYL"/>
    <property type="match status" value="1"/>
</dbReference>
<name>A0A364K146_9BACL</name>
<dbReference type="PROSITE" id="PS50968">
    <property type="entry name" value="BIOTINYL_LIPOYL"/>
    <property type="match status" value="1"/>
</dbReference>
<feature type="region of interest" description="Disordered" evidence="7">
    <location>
        <begin position="78"/>
        <end position="99"/>
    </location>
</feature>
<evidence type="ECO:0000256" key="3">
    <source>
        <dbReference type="ARBA" id="ARBA00022679"/>
    </source>
</evidence>
<keyword evidence="4 6" id="KW-0450">Lipoyl</keyword>
<gene>
    <name evidence="10" type="ORF">DL897_17005</name>
</gene>
<dbReference type="OrthoDB" id="9805770at2"/>
<dbReference type="CDD" id="cd06849">
    <property type="entry name" value="lipoyl_domain"/>
    <property type="match status" value="1"/>
</dbReference>